<protein>
    <submittedName>
        <fullName evidence="1">Uncharacterized protein</fullName>
    </submittedName>
</protein>
<dbReference type="AlphaFoldDB" id="A0A0A9HD34"/>
<proteinExistence type="predicted"/>
<reference evidence="1" key="1">
    <citation type="submission" date="2014-09" db="EMBL/GenBank/DDBJ databases">
        <authorList>
            <person name="Magalhaes I.L.F."/>
            <person name="Oliveira U."/>
            <person name="Santos F.R."/>
            <person name="Vidigal T.H.D.A."/>
            <person name="Brescovit A.D."/>
            <person name="Santos A.J."/>
        </authorList>
    </citation>
    <scope>NUCLEOTIDE SEQUENCE</scope>
    <source>
        <tissue evidence="1">Shoot tissue taken approximately 20 cm above the soil surface</tissue>
    </source>
</reference>
<sequence>MYTSWSTCQSHRPPVRHDDHVSITRSAALHAHLVHLLPGAPQQDSASSFSSSGCGS</sequence>
<organism evidence="1">
    <name type="scientific">Arundo donax</name>
    <name type="common">Giant reed</name>
    <name type="synonym">Donax arundinaceus</name>
    <dbReference type="NCBI Taxonomy" id="35708"/>
    <lineage>
        <taxon>Eukaryota</taxon>
        <taxon>Viridiplantae</taxon>
        <taxon>Streptophyta</taxon>
        <taxon>Embryophyta</taxon>
        <taxon>Tracheophyta</taxon>
        <taxon>Spermatophyta</taxon>
        <taxon>Magnoliopsida</taxon>
        <taxon>Liliopsida</taxon>
        <taxon>Poales</taxon>
        <taxon>Poaceae</taxon>
        <taxon>PACMAD clade</taxon>
        <taxon>Arundinoideae</taxon>
        <taxon>Arundineae</taxon>
        <taxon>Arundo</taxon>
    </lineage>
</organism>
<name>A0A0A9HD34_ARUDO</name>
<accession>A0A0A9HD34</accession>
<evidence type="ECO:0000313" key="1">
    <source>
        <dbReference type="EMBL" id="JAE34627.1"/>
    </source>
</evidence>
<reference evidence="1" key="2">
    <citation type="journal article" date="2015" name="Data Brief">
        <title>Shoot transcriptome of the giant reed, Arundo donax.</title>
        <authorList>
            <person name="Barrero R.A."/>
            <person name="Guerrero F.D."/>
            <person name="Moolhuijzen P."/>
            <person name="Goolsby J.A."/>
            <person name="Tidwell J."/>
            <person name="Bellgard S.E."/>
            <person name="Bellgard M.I."/>
        </authorList>
    </citation>
    <scope>NUCLEOTIDE SEQUENCE</scope>
    <source>
        <tissue evidence="1">Shoot tissue taken approximately 20 cm above the soil surface</tissue>
    </source>
</reference>
<dbReference type="EMBL" id="GBRH01163269">
    <property type="protein sequence ID" value="JAE34627.1"/>
    <property type="molecule type" value="Transcribed_RNA"/>
</dbReference>